<protein>
    <recommendedName>
        <fullName evidence="2">C-type lectin domain-containing protein</fullName>
    </recommendedName>
</protein>
<proteinExistence type="predicted"/>
<dbReference type="AlphaFoldDB" id="A0A2U2X145"/>
<dbReference type="InterPro" id="IPR016187">
    <property type="entry name" value="CTDL_fold"/>
</dbReference>
<dbReference type="OrthoDB" id="9765926at2"/>
<gene>
    <name evidence="3" type="ORF">DIS18_14455</name>
</gene>
<feature type="domain" description="C-type lectin" evidence="2">
    <location>
        <begin position="145"/>
        <end position="268"/>
    </location>
</feature>
<dbReference type="EMBL" id="QFRI01000005">
    <property type="protein sequence ID" value="PWH81480.1"/>
    <property type="molecule type" value="Genomic_DNA"/>
</dbReference>
<dbReference type="InterPro" id="IPR001304">
    <property type="entry name" value="C-type_lectin-like"/>
</dbReference>
<dbReference type="InterPro" id="IPR044023">
    <property type="entry name" value="Ig_7"/>
</dbReference>
<dbReference type="Gene3D" id="3.10.100.10">
    <property type="entry name" value="Mannose-Binding Protein A, subunit A"/>
    <property type="match status" value="1"/>
</dbReference>
<name>A0A2U2X145_9FLAO</name>
<keyword evidence="1" id="KW-0732">Signal</keyword>
<dbReference type="InterPro" id="IPR034007">
    <property type="entry name" value="CTLD_bac"/>
</dbReference>
<sequence>MSIIKYNTIIVFLLFACNLCWSQNVAPTLTATGNQPYCPNTQINIVTDFDIVDPDDTEIEALFIQISTGYVQGEDNLSLTGTHPNILTSWDATQGKLTLFGVGSALVSYVDLIAATESVVFQSSNNNPIDKTFSITIGDANYLPSTDHYYEYVPSIGILWTSAKTAAENRTYFGLQGYLATITSAEEAQLSGEQAAGAGWIGGSDAATEGVWRWVTGPETGTIFWNGLSNGSSPNYAFWNTGEPNQSGDEDYAHVTAPGVGIPGSWNDLTNAGNSSGAYQPKGYIVEYGGMPGDPVLNISASSSIFTTSIVNTIPAARCGNGTVNLEATASQGDVLWFATSTSSTPIFNGPVFTTPSLSASTTYYALASINGCVNGERIPVTATINPIPTINSINDDLICESGSGTLTATASAGTINWYNAPTGGIPINAGTSFTTPNLNTNTTYYVDATLNGCTTASRTAITVTVQQTLIPTTTNSNQIFCDIEQATTSNIVATGNNVLWYDANSGGTPISSSELLTTGIYYASQTINGCESLNRLAVNITINETVVLPSTIPNLDACDTMLDGDDSNGFTTFDLTENEIILLNGKSASDFTFNYFVDSAYTTPISTPSNAFINTIVNGQPVYVRIVNNNNTLCFTDTSFNIEVNALPIIQNTIIFKNCDEDGTPDGFVDFNLEETNAIITNNNSSNLSFSYYLSFNEADTATNPIASIFNNQTANTVYSRIENTDGCHRVGTINLEVSTTSFPSNYLEELESCDSDDSIDGISTFDLTQVTPLFISQFPTGQNLSVHYFENLNDAQLEQNEILNQNNYSNTQTFSQTLYVRVESDDNGECFGIGPHLVLIVHPRPEFEVDNSAIYCLDNNPITLTTFNPKGNYSYEWSDSNGNIVSNMSFAEVVSGGSYTVIATSDFGCESFPVTFSVVESAIAEIDIDDVTIVELSDNNSVTINNEANNLGIGDYEFSLNDMNGPYQNAPYFDNIAAGSHVIYVRDKNGCGVVSLEIFILGFPKFFTPNNDGVNDIWKIEGLGTDFTNASKISVYNRYGKLIKQLNAKSGTWDGTFNGQQLPDSDYWFVAELVKNSGNTLTYRGHFSLVR</sequence>
<reference evidence="4" key="2">
    <citation type="submission" date="2018-05" db="EMBL/GenBank/DDBJ databases">
        <title>Algibacter marinivivus sp. nov., isolated from sample around a algae.</title>
        <authorList>
            <person name="Lu D."/>
        </authorList>
    </citation>
    <scope>NUCLEOTIDE SEQUENCE [LARGE SCALE GENOMIC DNA]</scope>
    <source>
        <strain evidence="4">ZY111</strain>
    </source>
</reference>
<keyword evidence="4" id="KW-1185">Reference proteome</keyword>
<feature type="chain" id="PRO_5015626721" description="C-type lectin domain-containing protein" evidence="1">
    <location>
        <begin position="23"/>
        <end position="1093"/>
    </location>
</feature>
<dbReference type="CDD" id="cd03603">
    <property type="entry name" value="CLECT_VCBS"/>
    <property type="match status" value="1"/>
</dbReference>
<dbReference type="InterPro" id="IPR026341">
    <property type="entry name" value="T9SS_type_B"/>
</dbReference>
<dbReference type="Proteomes" id="UP000245375">
    <property type="component" value="Unassembled WGS sequence"/>
</dbReference>
<dbReference type="InterPro" id="IPR016186">
    <property type="entry name" value="C-type_lectin-like/link_sf"/>
</dbReference>
<dbReference type="Pfam" id="PF19081">
    <property type="entry name" value="Ig_7"/>
    <property type="match status" value="3"/>
</dbReference>
<accession>A0A2U2X145</accession>
<dbReference type="RefSeq" id="WP_109353798.1">
    <property type="nucleotide sequence ID" value="NZ_QFRI01000005.1"/>
</dbReference>
<reference evidence="3 4" key="1">
    <citation type="submission" date="2018-05" db="EMBL/GenBank/DDBJ databases">
        <title>Algibacter marinivivus sp. nov., isolated from sample around a algae.</title>
        <authorList>
            <person name="Zhong X."/>
        </authorList>
    </citation>
    <scope>NUCLEOTIDE SEQUENCE [LARGE SCALE GENOMIC DNA]</scope>
    <source>
        <strain evidence="3 4">ZY111</strain>
    </source>
</reference>
<comment type="caution">
    <text evidence="3">The sequence shown here is derived from an EMBL/GenBank/DDBJ whole genome shotgun (WGS) entry which is preliminary data.</text>
</comment>
<organism evidence="3 4">
    <name type="scientific">Algibacter marinivivus</name>
    <dbReference type="NCBI Taxonomy" id="2100723"/>
    <lineage>
        <taxon>Bacteria</taxon>
        <taxon>Pseudomonadati</taxon>
        <taxon>Bacteroidota</taxon>
        <taxon>Flavobacteriia</taxon>
        <taxon>Flavobacteriales</taxon>
        <taxon>Flavobacteriaceae</taxon>
        <taxon>Algibacter</taxon>
    </lineage>
</organism>
<evidence type="ECO:0000259" key="2">
    <source>
        <dbReference type="PROSITE" id="PS50041"/>
    </source>
</evidence>
<dbReference type="Pfam" id="PF13585">
    <property type="entry name" value="CHU_C"/>
    <property type="match status" value="1"/>
</dbReference>
<dbReference type="PROSITE" id="PS51257">
    <property type="entry name" value="PROKAR_LIPOPROTEIN"/>
    <property type="match status" value="1"/>
</dbReference>
<dbReference type="SUPFAM" id="SSF56436">
    <property type="entry name" value="C-type lectin-like"/>
    <property type="match status" value="1"/>
</dbReference>
<reference evidence="4" key="3">
    <citation type="submission" date="2018-05" db="EMBL/GenBank/DDBJ databases">
        <authorList>
            <person name="Lu D."/>
        </authorList>
    </citation>
    <scope>NUCLEOTIDE SEQUENCE [LARGE SCALE GENOMIC DNA]</scope>
    <source>
        <strain evidence="4">ZY111</strain>
    </source>
</reference>
<dbReference type="NCBIfam" id="TIGR04131">
    <property type="entry name" value="Bac_Flav_CTERM"/>
    <property type="match status" value="1"/>
</dbReference>
<evidence type="ECO:0000256" key="1">
    <source>
        <dbReference type="SAM" id="SignalP"/>
    </source>
</evidence>
<feature type="signal peptide" evidence="1">
    <location>
        <begin position="1"/>
        <end position="22"/>
    </location>
</feature>
<evidence type="ECO:0000313" key="4">
    <source>
        <dbReference type="Proteomes" id="UP000245375"/>
    </source>
</evidence>
<evidence type="ECO:0000313" key="3">
    <source>
        <dbReference type="EMBL" id="PWH81480.1"/>
    </source>
</evidence>
<dbReference type="PROSITE" id="PS50041">
    <property type="entry name" value="C_TYPE_LECTIN_2"/>
    <property type="match status" value="1"/>
</dbReference>